<name>A0ABW0THL8_9BACL</name>
<organism evidence="2 3">
    <name type="scientific">Sporosarcina soli</name>
    <dbReference type="NCBI Taxonomy" id="334736"/>
    <lineage>
        <taxon>Bacteria</taxon>
        <taxon>Bacillati</taxon>
        <taxon>Bacillota</taxon>
        <taxon>Bacilli</taxon>
        <taxon>Bacillales</taxon>
        <taxon>Caryophanaceae</taxon>
        <taxon>Sporosarcina</taxon>
    </lineage>
</organism>
<dbReference type="Gene3D" id="3.10.290.30">
    <property type="entry name" value="MM3350-like"/>
    <property type="match status" value="1"/>
</dbReference>
<protein>
    <submittedName>
        <fullName evidence="2">Plasmid pRiA4b ORF-3 family protein</fullName>
    </submittedName>
</protein>
<dbReference type="EMBL" id="JBHSNO010000002">
    <property type="protein sequence ID" value="MFC5587924.1"/>
    <property type="molecule type" value="Genomic_DNA"/>
</dbReference>
<dbReference type="PANTHER" id="PTHR41878">
    <property type="entry name" value="LEXA REPRESSOR-RELATED"/>
    <property type="match status" value="1"/>
</dbReference>
<keyword evidence="3" id="KW-1185">Reference proteome</keyword>
<evidence type="ECO:0000259" key="1">
    <source>
        <dbReference type="Pfam" id="PF07929"/>
    </source>
</evidence>
<evidence type="ECO:0000313" key="3">
    <source>
        <dbReference type="Proteomes" id="UP001596109"/>
    </source>
</evidence>
<proteinExistence type="predicted"/>
<dbReference type="SUPFAM" id="SSF103642">
    <property type="entry name" value="Sec-C motif"/>
    <property type="match status" value="1"/>
</dbReference>
<comment type="caution">
    <text evidence="2">The sequence shown here is derived from an EMBL/GenBank/DDBJ whole genome shotgun (WGS) entry which is preliminary data.</text>
</comment>
<dbReference type="PANTHER" id="PTHR41878:SF1">
    <property type="entry name" value="TNPR PROTEIN"/>
    <property type="match status" value="1"/>
</dbReference>
<reference evidence="3" key="1">
    <citation type="journal article" date="2019" name="Int. J. Syst. Evol. Microbiol.">
        <title>The Global Catalogue of Microorganisms (GCM) 10K type strain sequencing project: providing services to taxonomists for standard genome sequencing and annotation.</title>
        <authorList>
            <consortium name="The Broad Institute Genomics Platform"/>
            <consortium name="The Broad Institute Genome Sequencing Center for Infectious Disease"/>
            <person name="Wu L."/>
            <person name="Ma J."/>
        </authorList>
    </citation>
    <scope>NUCLEOTIDE SEQUENCE [LARGE SCALE GENOMIC DNA]</scope>
    <source>
        <strain evidence="3">CGMCC 4.1434</strain>
    </source>
</reference>
<sequence length="466" mass="53737">MKAYILKITFEDISPLVWRRVILPADVTVNRIHETIQRVTNFQSAGDPYHSFAVETEEDYITNNEFISEEYKGKSYFGKAVKQPTRMKIDSYFQKHGEFIYNYDFGDGWKIRVTLEETVEDYYFGYPTLLDGEGMAPPEDVGGPPGFAAFLEVYADPTHPDHEKTVEWAESQLYRPLDFSMVNEILKTVKYKKTEWAFIDHENYNVKSDKYRMPNQVQPSPKPNQLKTSPIPNAERIIQYAIACGNLYGYLEYPQFLEIYNGQNEPNISSQDFKALLADPRYAKLLKKDQITIQPKALAHQAADDGLLQKTAGKPFYVPEKEELLRYVDGDYYEMTDFHEHFMEKLAKDFFGGSTIMVKGILDDLVAKLQAAENYSQIVTQQFIRRFDMKDVMQMNEYAYMISMIANTTRIWENRGHTPSELSAMEKIHLKSIQDTASNGISDKKIGRNDPCLCGSGKKYKKCCGK</sequence>
<dbReference type="InterPro" id="IPR024047">
    <property type="entry name" value="MM3350-like_sf"/>
</dbReference>
<dbReference type="SUPFAM" id="SSF159941">
    <property type="entry name" value="MM3350-like"/>
    <property type="match status" value="1"/>
</dbReference>
<dbReference type="InterPro" id="IPR012912">
    <property type="entry name" value="Plasmid_pRiA4b_Orf3-like"/>
</dbReference>
<gene>
    <name evidence="2" type="ORF">ACFPRA_03250</name>
</gene>
<accession>A0ABW0THL8</accession>
<dbReference type="InterPro" id="IPR004027">
    <property type="entry name" value="SEC_C_motif"/>
</dbReference>
<dbReference type="RefSeq" id="WP_381430714.1">
    <property type="nucleotide sequence ID" value="NZ_JBHSNO010000002.1"/>
</dbReference>
<dbReference type="Pfam" id="PF02810">
    <property type="entry name" value="SEC-C"/>
    <property type="match status" value="1"/>
</dbReference>
<feature type="domain" description="Plasmid pRiA4b Orf3-like" evidence="1">
    <location>
        <begin position="2"/>
        <end position="180"/>
    </location>
</feature>
<dbReference type="Gene3D" id="3.10.450.50">
    <property type="match status" value="1"/>
</dbReference>
<evidence type="ECO:0000313" key="2">
    <source>
        <dbReference type="EMBL" id="MFC5587924.1"/>
    </source>
</evidence>
<dbReference type="Pfam" id="PF07929">
    <property type="entry name" value="PRiA4_ORF3"/>
    <property type="match status" value="1"/>
</dbReference>
<dbReference type="Proteomes" id="UP001596109">
    <property type="component" value="Unassembled WGS sequence"/>
</dbReference>